<evidence type="ECO:0000256" key="15">
    <source>
        <dbReference type="ARBA" id="ARBA00023128"/>
    </source>
</evidence>
<evidence type="ECO:0000256" key="2">
    <source>
        <dbReference type="ARBA" id="ARBA00004448"/>
    </source>
</evidence>
<keyword evidence="10" id="KW-1278">Translocase</keyword>
<dbReference type="GO" id="GO:0006120">
    <property type="term" value="P:mitochondrial electron transport, NADH to ubiquinone"/>
    <property type="evidence" value="ECO:0007669"/>
    <property type="project" value="TreeGrafter"/>
</dbReference>
<dbReference type="PANTHER" id="PTHR46552:SF1">
    <property type="entry name" value="NADH-UBIQUINONE OXIDOREDUCTASE CHAIN 2"/>
    <property type="match status" value="1"/>
</dbReference>
<evidence type="ECO:0000256" key="1">
    <source>
        <dbReference type="ARBA" id="ARBA00003257"/>
    </source>
</evidence>
<keyword evidence="9" id="KW-0999">Mitochondrion inner membrane</keyword>
<comment type="similarity">
    <text evidence="3">Belongs to the complex I subunit 2 family.</text>
</comment>
<dbReference type="GO" id="GO:0008137">
    <property type="term" value="F:NADH dehydrogenase (ubiquinone) activity"/>
    <property type="evidence" value="ECO:0007669"/>
    <property type="project" value="UniProtKB-EC"/>
</dbReference>
<sequence length="334" mass="40233">MNKNFNLMLFFFVLMFSIIIGINANSMLYFWISIEVNMISFIPLIMFNNKNKFNDSFMKYFLIQSISSSMMLFYSISLMMNKMNFMWFMILIMLMKLGMFPFYYWYINMLLNLSWINCFLLMSVQKILIFFMMSNLVMYEFYVNVYMLNLVIVMSALMSMMLLFKNKSLKILMGCSSLNQMSWMVFSIFMSVKVWIYYYSFYMIILMNLVLIFEMNKIESLKNLFMLSKKNKLLLFSVMMSMMSIPPMVSFYMKSFMLLYLLMDLMFMLGYLLIMSSVGFMYFYMKIFLTSMIFSSNVNYLNMKLMNYIHIKLVNLMVLMILLISGILVYWVIM</sequence>
<evidence type="ECO:0000259" key="20">
    <source>
        <dbReference type="Pfam" id="PF00361"/>
    </source>
</evidence>
<accession>A0A9E8JZZ3</accession>
<reference evidence="21" key="1">
    <citation type="journal article" date="2022" name="Genes (Basel)">
        <title>Novel Gene Rearrangements in the Mitochondrial Genomes of Cynipoid Wasps (Hymenoptera: Cynipoidea).</title>
        <authorList>
            <person name="Shu X."/>
            <person name="Li Z."/>
            <person name="Yuan R."/>
            <person name="Tang P."/>
            <person name="Chen X."/>
        </authorList>
    </citation>
    <scope>NUCLEOTIDE SEQUENCE</scope>
</reference>
<dbReference type="EMBL" id="OM677826">
    <property type="protein sequence ID" value="UZT67490.1"/>
    <property type="molecule type" value="Genomic_DNA"/>
</dbReference>
<feature type="transmembrane region" description="Helical" evidence="19">
    <location>
        <begin position="145"/>
        <end position="164"/>
    </location>
</feature>
<comment type="catalytic activity">
    <reaction evidence="18">
        <text>a ubiquinone + NADH + 5 H(+)(in) = a ubiquinol + NAD(+) + 4 H(+)(out)</text>
        <dbReference type="Rhea" id="RHEA:29091"/>
        <dbReference type="Rhea" id="RHEA-COMP:9565"/>
        <dbReference type="Rhea" id="RHEA-COMP:9566"/>
        <dbReference type="ChEBI" id="CHEBI:15378"/>
        <dbReference type="ChEBI" id="CHEBI:16389"/>
        <dbReference type="ChEBI" id="CHEBI:17976"/>
        <dbReference type="ChEBI" id="CHEBI:57540"/>
        <dbReference type="ChEBI" id="CHEBI:57945"/>
        <dbReference type="EC" id="7.1.1.2"/>
    </reaction>
</comment>
<evidence type="ECO:0000256" key="11">
    <source>
        <dbReference type="ARBA" id="ARBA00022982"/>
    </source>
</evidence>
<dbReference type="InterPro" id="IPR050175">
    <property type="entry name" value="Complex_I_Subunit_2"/>
</dbReference>
<evidence type="ECO:0000256" key="19">
    <source>
        <dbReference type="SAM" id="Phobius"/>
    </source>
</evidence>
<feature type="transmembrane region" description="Helical" evidence="19">
    <location>
        <begin position="313"/>
        <end position="333"/>
    </location>
</feature>
<geneLocation type="mitochondrion" evidence="21"/>
<evidence type="ECO:0000256" key="4">
    <source>
        <dbReference type="ARBA" id="ARBA00012944"/>
    </source>
</evidence>
<comment type="subcellular location">
    <subcellularLocation>
        <location evidence="2">Mitochondrion inner membrane</location>
        <topology evidence="2">Multi-pass membrane protein</topology>
    </subcellularLocation>
</comment>
<keyword evidence="14" id="KW-0830">Ubiquinone</keyword>
<comment type="function">
    <text evidence="1">Core subunit of the mitochondrial membrane respiratory chain NADH dehydrogenase (Complex I) that is believed to belong to the minimal assembly required for catalysis. Complex I functions in the transfer of electrons from NADH to the respiratory chain. The immediate electron acceptor for the enzyme is believed to be ubiquinone.</text>
</comment>
<dbReference type="PANTHER" id="PTHR46552">
    <property type="entry name" value="NADH-UBIQUINONE OXIDOREDUCTASE CHAIN 2"/>
    <property type="match status" value="1"/>
</dbReference>
<evidence type="ECO:0000256" key="14">
    <source>
        <dbReference type="ARBA" id="ARBA00023075"/>
    </source>
</evidence>
<feature type="transmembrane region" description="Helical" evidence="19">
    <location>
        <begin position="5"/>
        <end position="22"/>
    </location>
</feature>
<feature type="transmembrane region" description="Helical" evidence="19">
    <location>
        <begin position="28"/>
        <end position="48"/>
    </location>
</feature>
<reference evidence="21" key="2">
    <citation type="submission" date="2022-02" db="EMBL/GenBank/DDBJ databases">
        <authorList>
            <person name="Shu X.H."/>
            <person name="Li Z.K."/>
            <person name="Tang P."/>
            <person name="Chen X.X."/>
        </authorList>
    </citation>
    <scope>NUCLEOTIDE SEQUENCE</scope>
</reference>
<evidence type="ECO:0000256" key="13">
    <source>
        <dbReference type="ARBA" id="ARBA00023027"/>
    </source>
</evidence>
<keyword evidence="7" id="KW-0679">Respiratory chain</keyword>
<protein>
    <recommendedName>
        <fullName evidence="5">NADH-ubiquinone oxidoreductase chain 2</fullName>
        <ecNumber evidence="4">7.1.1.2</ecNumber>
    </recommendedName>
    <alternativeName>
        <fullName evidence="17">NADH dehydrogenase subunit 2</fullName>
    </alternativeName>
</protein>
<gene>
    <name evidence="21" type="primary">nad2</name>
</gene>
<evidence type="ECO:0000256" key="18">
    <source>
        <dbReference type="ARBA" id="ARBA00049551"/>
    </source>
</evidence>
<keyword evidence="8 19" id="KW-0812">Transmembrane</keyword>
<evidence type="ECO:0000256" key="7">
    <source>
        <dbReference type="ARBA" id="ARBA00022660"/>
    </source>
</evidence>
<dbReference type="InterPro" id="IPR001750">
    <property type="entry name" value="ND/Mrp_TM"/>
</dbReference>
<evidence type="ECO:0000256" key="10">
    <source>
        <dbReference type="ARBA" id="ARBA00022967"/>
    </source>
</evidence>
<keyword evidence="13" id="KW-0520">NAD</keyword>
<evidence type="ECO:0000256" key="17">
    <source>
        <dbReference type="ARBA" id="ARBA00031028"/>
    </source>
</evidence>
<evidence type="ECO:0000256" key="12">
    <source>
        <dbReference type="ARBA" id="ARBA00022989"/>
    </source>
</evidence>
<keyword evidence="6" id="KW-0813">Transport</keyword>
<dbReference type="AlphaFoldDB" id="A0A9E8JZZ3"/>
<evidence type="ECO:0000313" key="21">
    <source>
        <dbReference type="EMBL" id="UZT67490.1"/>
    </source>
</evidence>
<organism evidence="21">
    <name type="scientific">Ganaspini sp. ZJUH 20220007</name>
    <dbReference type="NCBI Taxonomy" id="2943474"/>
    <lineage>
        <taxon>Eukaryota</taxon>
        <taxon>Metazoa</taxon>
        <taxon>Ecdysozoa</taxon>
        <taxon>Arthropoda</taxon>
        <taxon>Hexapoda</taxon>
        <taxon>Insecta</taxon>
        <taxon>Pterygota</taxon>
        <taxon>Neoptera</taxon>
        <taxon>Endopterygota</taxon>
        <taxon>Hymenoptera</taxon>
        <taxon>Apocrita</taxon>
        <taxon>Proctotrupomorpha</taxon>
        <taxon>Cynipoidea</taxon>
        <taxon>Figitidae</taxon>
        <taxon>Eucoilinae</taxon>
    </lineage>
</organism>
<dbReference type="EC" id="7.1.1.2" evidence="4"/>
<evidence type="ECO:0000256" key="9">
    <source>
        <dbReference type="ARBA" id="ARBA00022792"/>
    </source>
</evidence>
<feature type="domain" description="NADH:quinone oxidoreductase/Mrp antiporter transmembrane" evidence="20">
    <location>
        <begin position="84"/>
        <end position="275"/>
    </location>
</feature>
<feature type="transmembrane region" description="Helical" evidence="19">
    <location>
        <begin position="196"/>
        <end position="213"/>
    </location>
</feature>
<dbReference type="GO" id="GO:0005743">
    <property type="term" value="C:mitochondrial inner membrane"/>
    <property type="evidence" value="ECO:0007669"/>
    <property type="project" value="UniProtKB-SubCell"/>
</dbReference>
<feature type="transmembrane region" description="Helical" evidence="19">
    <location>
        <begin position="233"/>
        <end position="253"/>
    </location>
</feature>
<keyword evidence="16 19" id="KW-0472">Membrane</keyword>
<keyword evidence="12 19" id="KW-1133">Transmembrane helix</keyword>
<keyword evidence="11" id="KW-0249">Electron transport</keyword>
<name>A0A9E8JZZ3_9HYME</name>
<proteinExistence type="inferred from homology"/>
<evidence type="ECO:0000256" key="16">
    <source>
        <dbReference type="ARBA" id="ARBA00023136"/>
    </source>
</evidence>
<keyword evidence="15 21" id="KW-0496">Mitochondrion</keyword>
<evidence type="ECO:0000256" key="8">
    <source>
        <dbReference type="ARBA" id="ARBA00022692"/>
    </source>
</evidence>
<dbReference type="Pfam" id="PF00361">
    <property type="entry name" value="Proton_antipo_M"/>
    <property type="match status" value="1"/>
</dbReference>
<evidence type="ECO:0000256" key="3">
    <source>
        <dbReference type="ARBA" id="ARBA00007012"/>
    </source>
</evidence>
<feature type="transmembrane region" description="Helical" evidence="19">
    <location>
        <begin position="265"/>
        <end position="285"/>
    </location>
</feature>
<evidence type="ECO:0000256" key="6">
    <source>
        <dbReference type="ARBA" id="ARBA00022448"/>
    </source>
</evidence>
<evidence type="ECO:0000256" key="5">
    <source>
        <dbReference type="ARBA" id="ARBA00021008"/>
    </source>
</evidence>